<evidence type="ECO:0000259" key="13">
    <source>
        <dbReference type="PROSITE" id="PS50885"/>
    </source>
</evidence>
<keyword evidence="9" id="KW-0902">Two-component regulatory system</keyword>
<dbReference type="GO" id="GO:0000155">
    <property type="term" value="F:phosphorelay sensor kinase activity"/>
    <property type="evidence" value="ECO:0007669"/>
    <property type="project" value="InterPro"/>
</dbReference>
<dbReference type="Gene3D" id="3.30.565.10">
    <property type="entry name" value="Histidine kinase-like ATPase, C-terminal domain"/>
    <property type="match status" value="1"/>
</dbReference>
<dbReference type="Gene3D" id="6.10.340.10">
    <property type="match status" value="1"/>
</dbReference>
<dbReference type="CDD" id="cd06225">
    <property type="entry name" value="HAMP"/>
    <property type="match status" value="1"/>
</dbReference>
<keyword evidence="10 11" id="KW-0472">Membrane</keyword>
<dbReference type="EMBL" id="AWOR01000078">
    <property type="protein sequence ID" value="KGH25925.1"/>
    <property type="molecule type" value="Genomic_DNA"/>
</dbReference>
<evidence type="ECO:0000313" key="15">
    <source>
        <dbReference type="EMBL" id="KOC19408.1"/>
    </source>
</evidence>
<dbReference type="PANTHER" id="PTHR45436">
    <property type="entry name" value="SENSOR HISTIDINE KINASE YKOH"/>
    <property type="match status" value="1"/>
</dbReference>
<evidence type="ECO:0000256" key="1">
    <source>
        <dbReference type="ARBA" id="ARBA00000085"/>
    </source>
</evidence>
<dbReference type="InterPro" id="IPR004358">
    <property type="entry name" value="Sig_transdc_His_kin-like_C"/>
</dbReference>
<evidence type="ECO:0000256" key="6">
    <source>
        <dbReference type="ARBA" id="ARBA00022692"/>
    </source>
</evidence>
<dbReference type="PANTHER" id="PTHR45436:SF8">
    <property type="entry name" value="HISTIDINE KINASE"/>
    <property type="match status" value="1"/>
</dbReference>
<dbReference type="SMART" id="SM00304">
    <property type="entry name" value="HAMP"/>
    <property type="match status" value="1"/>
</dbReference>
<dbReference type="EMBL" id="JNVD01000025">
    <property type="protein sequence ID" value="KOC19408.1"/>
    <property type="molecule type" value="Genomic_DNA"/>
</dbReference>
<comment type="catalytic activity">
    <reaction evidence="1">
        <text>ATP + protein L-histidine = ADP + protein N-phospho-L-histidine.</text>
        <dbReference type="EC" id="2.7.13.3"/>
    </reaction>
</comment>
<reference evidence="17" key="2">
    <citation type="submission" date="2014-06" db="EMBL/GenBank/DDBJ databases">
        <title>Draft genome sequence of C. testosteroni WDL7.</title>
        <authorList>
            <person name="Wu Y."/>
            <person name="Seshan H."/>
            <person name="Arumugam K."/>
        </authorList>
    </citation>
    <scope>NUCLEOTIDE SEQUENCE [LARGE SCALE GENOMIC DNA]</scope>
    <source>
        <strain evidence="17">WDL7</strain>
    </source>
</reference>
<evidence type="ECO:0000256" key="11">
    <source>
        <dbReference type="SAM" id="Phobius"/>
    </source>
</evidence>
<dbReference type="SUPFAM" id="SSF47384">
    <property type="entry name" value="Homodimeric domain of signal transducing histidine kinase"/>
    <property type="match status" value="1"/>
</dbReference>
<keyword evidence="5" id="KW-0808">Transferase</keyword>
<keyword evidence="7 14" id="KW-0418">Kinase</keyword>
<dbReference type="InterPro" id="IPR005467">
    <property type="entry name" value="His_kinase_dom"/>
</dbReference>
<dbReference type="PROSITE" id="PS50109">
    <property type="entry name" value="HIS_KIN"/>
    <property type="match status" value="1"/>
</dbReference>
<feature type="transmembrane region" description="Helical" evidence="11">
    <location>
        <begin position="12"/>
        <end position="35"/>
    </location>
</feature>
<dbReference type="EC" id="2.7.13.3" evidence="3"/>
<dbReference type="InterPro" id="IPR036890">
    <property type="entry name" value="HATPase_C_sf"/>
</dbReference>
<keyword evidence="8 11" id="KW-1133">Transmembrane helix</keyword>
<feature type="transmembrane region" description="Helical" evidence="11">
    <location>
        <begin position="156"/>
        <end position="179"/>
    </location>
</feature>
<dbReference type="Proteomes" id="UP000037442">
    <property type="component" value="Unassembled WGS sequence"/>
</dbReference>
<dbReference type="PRINTS" id="PR00344">
    <property type="entry name" value="BCTRLSENSOR"/>
</dbReference>
<dbReference type="Gene3D" id="1.10.287.130">
    <property type="match status" value="1"/>
</dbReference>
<reference evidence="15" key="3">
    <citation type="submission" date="2014-06" db="EMBL/GenBank/DDBJ databases">
        <title>Three species of the Botryosphaeriales overlap on five unrelated trees in China, with a novel species.</title>
        <authorList>
            <person name="Tian C."/>
            <person name="Fan X."/>
        </authorList>
    </citation>
    <scope>NUCLEOTIDE SEQUENCE</scope>
    <source>
        <strain evidence="15">WDL7</strain>
    </source>
</reference>
<dbReference type="SUPFAM" id="SSF55874">
    <property type="entry name" value="ATPase domain of HSP90 chaperone/DNA topoisomerase II/histidine kinase"/>
    <property type="match status" value="1"/>
</dbReference>
<comment type="caution">
    <text evidence="14">The sequence shown here is derived from an EMBL/GenBank/DDBJ whole genome shotgun (WGS) entry which is preliminary data.</text>
</comment>
<proteinExistence type="predicted"/>
<evidence type="ECO:0000313" key="16">
    <source>
        <dbReference type="Proteomes" id="UP000029553"/>
    </source>
</evidence>
<evidence type="ECO:0000256" key="8">
    <source>
        <dbReference type="ARBA" id="ARBA00022989"/>
    </source>
</evidence>
<evidence type="ECO:0000256" key="7">
    <source>
        <dbReference type="ARBA" id="ARBA00022777"/>
    </source>
</evidence>
<feature type="domain" description="Histidine kinase" evidence="12">
    <location>
        <begin position="242"/>
        <end position="463"/>
    </location>
</feature>
<evidence type="ECO:0000256" key="4">
    <source>
        <dbReference type="ARBA" id="ARBA00022553"/>
    </source>
</evidence>
<evidence type="ECO:0000256" key="3">
    <source>
        <dbReference type="ARBA" id="ARBA00012438"/>
    </source>
</evidence>
<evidence type="ECO:0000256" key="10">
    <source>
        <dbReference type="ARBA" id="ARBA00023136"/>
    </source>
</evidence>
<evidence type="ECO:0000313" key="14">
    <source>
        <dbReference type="EMBL" id="KGH25925.1"/>
    </source>
</evidence>
<keyword evidence="6 11" id="KW-0812">Transmembrane</keyword>
<organism evidence="14 16">
    <name type="scientific">Comamonas testosteroni</name>
    <name type="common">Pseudomonas testosteroni</name>
    <dbReference type="NCBI Taxonomy" id="285"/>
    <lineage>
        <taxon>Bacteria</taxon>
        <taxon>Pseudomonadati</taxon>
        <taxon>Pseudomonadota</taxon>
        <taxon>Betaproteobacteria</taxon>
        <taxon>Burkholderiales</taxon>
        <taxon>Comamonadaceae</taxon>
        <taxon>Comamonas</taxon>
    </lineage>
</organism>
<dbReference type="InterPro" id="IPR003660">
    <property type="entry name" value="HAMP_dom"/>
</dbReference>
<feature type="domain" description="HAMP" evidence="13">
    <location>
        <begin position="181"/>
        <end position="234"/>
    </location>
</feature>
<evidence type="ECO:0000256" key="5">
    <source>
        <dbReference type="ARBA" id="ARBA00022679"/>
    </source>
</evidence>
<evidence type="ECO:0000259" key="12">
    <source>
        <dbReference type="PROSITE" id="PS50109"/>
    </source>
</evidence>
<dbReference type="InterPro" id="IPR050428">
    <property type="entry name" value="TCS_sensor_his_kinase"/>
</dbReference>
<name>A0A096GL68_COMTE</name>
<dbReference type="InterPro" id="IPR036097">
    <property type="entry name" value="HisK_dim/P_sf"/>
</dbReference>
<keyword evidence="4" id="KW-0597">Phosphoprotein</keyword>
<evidence type="ECO:0000256" key="2">
    <source>
        <dbReference type="ARBA" id="ARBA00004370"/>
    </source>
</evidence>
<accession>A0A096GL68</accession>
<reference evidence="14 16" key="1">
    <citation type="submission" date="2013-09" db="EMBL/GenBank/DDBJ databases">
        <title>High correlation between genotypes and phenotypes of environmental bacteria Comamonas testosteroni strains.</title>
        <authorList>
            <person name="Liu L."/>
            <person name="Zhu W."/>
            <person name="Xia X."/>
            <person name="Xu B."/>
            <person name="Luo M."/>
            <person name="Wang G."/>
        </authorList>
    </citation>
    <scope>NUCLEOTIDE SEQUENCE [LARGE SCALE GENOMIC DNA]</scope>
    <source>
        <strain evidence="14 16">JL40</strain>
    </source>
</reference>
<dbReference type="AlphaFoldDB" id="A0A096GL68"/>
<dbReference type="RefSeq" id="WP_034374920.1">
    <property type="nucleotide sequence ID" value="NZ_AWOR01000078.1"/>
</dbReference>
<evidence type="ECO:0000313" key="17">
    <source>
        <dbReference type="Proteomes" id="UP000037442"/>
    </source>
</evidence>
<dbReference type="Pfam" id="PF02518">
    <property type="entry name" value="HATPase_c"/>
    <property type="match status" value="1"/>
</dbReference>
<dbReference type="Pfam" id="PF00672">
    <property type="entry name" value="HAMP"/>
    <property type="match status" value="1"/>
</dbReference>
<gene>
    <name evidence="15" type="ORF">GL58_15355</name>
    <name evidence="14" type="ORF">P353_24145</name>
</gene>
<dbReference type="SMART" id="SM00387">
    <property type="entry name" value="HATPase_c"/>
    <property type="match status" value="1"/>
</dbReference>
<comment type="subcellular location">
    <subcellularLocation>
        <location evidence="2">Membrane</location>
    </subcellularLocation>
</comment>
<sequence length="465" mass="50558">MMRSRPWSSLAFRLALSYGGLMVLTMAIVLAVFYVQTVGVVRVRLDKQAENHVRRLTEHSAKYGPGALESEILQTIRDGVNTDTEIVILMNPQGETIVSNAEVYPPRKLSIMGVRELTVKRNGRLMVGRVAVVEMPNGNLLAVGSDMQLQRDMEELFGQASLLAAVAACIMALIGAMVFRRVVDERAAAIRNTMSRVAAGDLRQRIPVDQRGDEFTLLNRDINAMLDRLEQLMEGIRHVSNSIAHNLRTPLTRILLRLRNAQQASPEMQSATLALVAEEVAELGVVFEKLLQIAEVESGASRKSFAPVDLQALLVDVVDFYEPLVEDAGGILRLDVQQGVQALGDGDLLASAVSNLVDNAIKYGASPDDIHGADVLLRAAPAQEHGSDGVWGVEITVQDQGPGADPQTLEKMTTRFYRAESDRPGYGLGLASVLAIVQLHGGKLSFHNAHPGMVARIWLPAVADV</sequence>
<dbReference type="PATRIC" id="fig|285.49.peg.3175"/>
<protein>
    <recommendedName>
        <fullName evidence="3">histidine kinase</fullName>
        <ecNumber evidence="3">2.7.13.3</ecNumber>
    </recommendedName>
</protein>
<evidence type="ECO:0000256" key="9">
    <source>
        <dbReference type="ARBA" id="ARBA00023012"/>
    </source>
</evidence>
<dbReference type="PROSITE" id="PS50885">
    <property type="entry name" value="HAMP"/>
    <property type="match status" value="1"/>
</dbReference>
<dbReference type="GO" id="GO:0005886">
    <property type="term" value="C:plasma membrane"/>
    <property type="evidence" value="ECO:0007669"/>
    <property type="project" value="TreeGrafter"/>
</dbReference>
<dbReference type="Proteomes" id="UP000029553">
    <property type="component" value="Unassembled WGS sequence"/>
</dbReference>
<dbReference type="InterPro" id="IPR003594">
    <property type="entry name" value="HATPase_dom"/>
</dbReference>